<dbReference type="PANTHER" id="PTHR35526">
    <property type="entry name" value="ANTI-SIGMA-F FACTOR RSBW-RELATED"/>
    <property type="match status" value="1"/>
</dbReference>
<evidence type="ECO:0000313" key="3">
    <source>
        <dbReference type="EMBL" id="NHC15938.1"/>
    </source>
</evidence>
<evidence type="ECO:0000313" key="4">
    <source>
        <dbReference type="Proteomes" id="UP000800981"/>
    </source>
</evidence>
<dbReference type="InterPro" id="IPR003594">
    <property type="entry name" value="HATPase_dom"/>
</dbReference>
<keyword evidence="1" id="KW-0808">Transferase</keyword>
<keyword evidence="1" id="KW-0723">Serine/threonine-protein kinase</keyword>
<keyword evidence="3" id="KW-0547">Nucleotide-binding</keyword>
<dbReference type="Gene3D" id="3.30.565.10">
    <property type="entry name" value="Histidine kinase-like ATPase, C-terminal domain"/>
    <property type="match status" value="1"/>
</dbReference>
<gene>
    <name evidence="3" type="ORF">G9H71_19320</name>
</gene>
<dbReference type="EMBL" id="JAANNP010000072">
    <property type="protein sequence ID" value="NHC15938.1"/>
    <property type="molecule type" value="Genomic_DNA"/>
</dbReference>
<dbReference type="RefSeq" id="WP_166284419.1">
    <property type="nucleotide sequence ID" value="NZ_JAANNP010000072.1"/>
</dbReference>
<dbReference type="Proteomes" id="UP000800981">
    <property type="component" value="Unassembled WGS sequence"/>
</dbReference>
<proteinExistence type="predicted"/>
<accession>A0ABX0GZD7</accession>
<dbReference type="CDD" id="cd16936">
    <property type="entry name" value="HATPase_RsbW-like"/>
    <property type="match status" value="1"/>
</dbReference>
<keyword evidence="4" id="KW-1185">Reference proteome</keyword>
<dbReference type="InterPro" id="IPR050267">
    <property type="entry name" value="Anti-sigma-factor_SerPK"/>
</dbReference>
<reference evidence="3 4" key="1">
    <citation type="submission" date="2020-03" db="EMBL/GenBank/DDBJ databases">
        <title>Two novel Motilibacter sp.</title>
        <authorList>
            <person name="Liu S."/>
        </authorList>
    </citation>
    <scope>NUCLEOTIDE SEQUENCE [LARGE SCALE GENOMIC DNA]</scope>
    <source>
        <strain evidence="3 4">E257</strain>
    </source>
</reference>
<evidence type="ECO:0000256" key="1">
    <source>
        <dbReference type="ARBA" id="ARBA00022527"/>
    </source>
</evidence>
<feature type="domain" description="Histidine kinase/HSP90-like ATPase" evidence="2">
    <location>
        <begin position="18"/>
        <end position="132"/>
    </location>
</feature>
<organism evidence="3 4">
    <name type="scientific">Motilibacter deserti</name>
    <dbReference type="NCBI Taxonomy" id="2714956"/>
    <lineage>
        <taxon>Bacteria</taxon>
        <taxon>Bacillati</taxon>
        <taxon>Actinomycetota</taxon>
        <taxon>Actinomycetes</taxon>
        <taxon>Motilibacterales</taxon>
        <taxon>Motilibacteraceae</taxon>
        <taxon>Motilibacter</taxon>
    </lineage>
</organism>
<keyword evidence="3" id="KW-0067">ATP-binding</keyword>
<dbReference type="PANTHER" id="PTHR35526:SF3">
    <property type="entry name" value="ANTI-SIGMA-F FACTOR RSBW"/>
    <property type="match status" value="1"/>
</dbReference>
<sequence>MLASPEVVATATVLVPHASASVGATRERVASELLAQGLPPRLVEDSVLVLSEILSNALKHARPLADGKVRVTWALRESRLEVQVTDGGASTRPRVLPLRASATGGRGLGIVRNLSDDWGVSEDGAETTVWARLDLDADARTLRLREYSPLRDR</sequence>
<dbReference type="GO" id="GO:0005524">
    <property type="term" value="F:ATP binding"/>
    <property type="evidence" value="ECO:0007669"/>
    <property type="project" value="UniProtKB-KW"/>
</dbReference>
<name>A0ABX0GZD7_9ACTN</name>
<dbReference type="Pfam" id="PF13581">
    <property type="entry name" value="HATPase_c_2"/>
    <property type="match status" value="1"/>
</dbReference>
<comment type="caution">
    <text evidence="3">The sequence shown here is derived from an EMBL/GenBank/DDBJ whole genome shotgun (WGS) entry which is preliminary data.</text>
</comment>
<evidence type="ECO:0000259" key="2">
    <source>
        <dbReference type="Pfam" id="PF13581"/>
    </source>
</evidence>
<protein>
    <submittedName>
        <fullName evidence="3">ATP-binding protein</fullName>
    </submittedName>
</protein>
<keyword evidence="1" id="KW-0418">Kinase</keyword>
<dbReference type="InterPro" id="IPR036890">
    <property type="entry name" value="HATPase_C_sf"/>
</dbReference>
<dbReference type="SUPFAM" id="SSF55874">
    <property type="entry name" value="ATPase domain of HSP90 chaperone/DNA topoisomerase II/histidine kinase"/>
    <property type="match status" value="1"/>
</dbReference>